<dbReference type="AlphaFoldDB" id="A0AAX4P9Y7"/>
<dbReference type="GO" id="GO:0016491">
    <property type="term" value="F:oxidoreductase activity"/>
    <property type="evidence" value="ECO:0007669"/>
    <property type="project" value="InterPro"/>
</dbReference>
<name>A0AAX4P9Y7_9CHLO</name>
<dbReference type="Pfam" id="PF00171">
    <property type="entry name" value="Aldedh"/>
    <property type="match status" value="1"/>
</dbReference>
<accession>A0AAX4P9Y7</accession>
<organism evidence="3 4">
    <name type="scientific">Chloropicon roscoffensis</name>
    <dbReference type="NCBI Taxonomy" id="1461544"/>
    <lineage>
        <taxon>Eukaryota</taxon>
        <taxon>Viridiplantae</taxon>
        <taxon>Chlorophyta</taxon>
        <taxon>Chloropicophyceae</taxon>
        <taxon>Chloropicales</taxon>
        <taxon>Chloropicaceae</taxon>
        <taxon>Chloropicon</taxon>
    </lineage>
</organism>
<feature type="compositionally biased region" description="Polar residues" evidence="1">
    <location>
        <begin position="341"/>
        <end position="354"/>
    </location>
</feature>
<proteinExistence type="predicted"/>
<reference evidence="3 4" key="1">
    <citation type="submission" date="2024-03" db="EMBL/GenBank/DDBJ databases">
        <title>Complete genome sequence of the green alga Chloropicon roscoffensis RCC1871.</title>
        <authorList>
            <person name="Lemieux C."/>
            <person name="Pombert J.-F."/>
            <person name="Otis C."/>
            <person name="Turmel M."/>
        </authorList>
    </citation>
    <scope>NUCLEOTIDE SEQUENCE [LARGE SCALE GENOMIC DNA]</scope>
    <source>
        <strain evidence="3 4">RCC1871</strain>
    </source>
</reference>
<protein>
    <submittedName>
        <fullName evidence="3">Aldehyde/histidinol dehydrogenase</fullName>
    </submittedName>
</protein>
<feature type="compositionally biased region" description="Basic residues" evidence="1">
    <location>
        <begin position="355"/>
        <end position="367"/>
    </location>
</feature>
<keyword evidence="4" id="KW-1185">Reference proteome</keyword>
<dbReference type="EMBL" id="CP151506">
    <property type="protein sequence ID" value="WZN62698.1"/>
    <property type="molecule type" value="Genomic_DNA"/>
</dbReference>
<dbReference type="InterPro" id="IPR016162">
    <property type="entry name" value="Ald_DH_N"/>
</dbReference>
<sequence length="367" mass="40445">MAPSAEFSVVNSLMTSLGIRTFRATGAAVKALRGLGGARRPLDFRSGRPSNPRQDVDKADLETLLEGLESQKLTWARTSNRDKAELLERCLKRMVDSTDECARRTCEVKGSYESGLGEELAAWSSCCWIVSETLECLRHDFKPPVGATRVSEGDQGRTVVETFPRGLLMNLVFLGCKGEVWLQPGKTLRQGPQRTNQEGSVWLVLGAGNQIPAVISDIVHCLFLCNSTVILKMNPVNDFLGPLLEDCFKPLISEGFLKIVYGGAEVGKMLVNHRLTEEIHMTGSDKTFDAITWQGKKPKKGSKLRNPPFKKPVHAELGCVTPYIVLPGNWSRRTSTFRPGSASLESFTTPGTTASRRRFSLSRRTGT</sequence>
<evidence type="ECO:0000256" key="1">
    <source>
        <dbReference type="SAM" id="MobiDB-lite"/>
    </source>
</evidence>
<evidence type="ECO:0000313" key="4">
    <source>
        <dbReference type="Proteomes" id="UP001472866"/>
    </source>
</evidence>
<gene>
    <name evidence="3" type="ORF">HKI87_06g42400</name>
</gene>
<evidence type="ECO:0000259" key="2">
    <source>
        <dbReference type="Pfam" id="PF00171"/>
    </source>
</evidence>
<dbReference type="SUPFAM" id="SSF53720">
    <property type="entry name" value="ALDH-like"/>
    <property type="match status" value="1"/>
</dbReference>
<dbReference type="InterPro" id="IPR015590">
    <property type="entry name" value="Aldehyde_DH_dom"/>
</dbReference>
<feature type="region of interest" description="Disordered" evidence="1">
    <location>
        <begin position="341"/>
        <end position="367"/>
    </location>
</feature>
<dbReference type="Gene3D" id="3.40.605.10">
    <property type="entry name" value="Aldehyde Dehydrogenase, Chain A, domain 1"/>
    <property type="match status" value="1"/>
</dbReference>
<evidence type="ECO:0000313" key="3">
    <source>
        <dbReference type="EMBL" id="WZN62698.1"/>
    </source>
</evidence>
<dbReference type="InterPro" id="IPR016161">
    <property type="entry name" value="Ald_DH/histidinol_DH"/>
</dbReference>
<dbReference type="Proteomes" id="UP001472866">
    <property type="component" value="Chromosome 06"/>
</dbReference>
<feature type="domain" description="Aldehyde dehydrogenase" evidence="2">
    <location>
        <begin position="219"/>
        <end position="327"/>
    </location>
</feature>